<evidence type="ECO:0000256" key="1">
    <source>
        <dbReference type="SAM" id="SignalP"/>
    </source>
</evidence>
<reference evidence="2" key="1">
    <citation type="submission" date="2020-10" db="EMBL/GenBank/DDBJ databases">
        <authorList>
            <person name="Kikuchi T."/>
        </authorList>
    </citation>
    <scope>NUCLEOTIDE SEQUENCE</scope>
    <source>
        <strain evidence="2">NKZ352</strain>
    </source>
</reference>
<keyword evidence="3" id="KW-1185">Reference proteome</keyword>
<comment type="caution">
    <text evidence="2">The sequence shown here is derived from an EMBL/GenBank/DDBJ whole genome shotgun (WGS) entry which is preliminary data.</text>
</comment>
<keyword evidence="1" id="KW-0732">Signal</keyword>
<gene>
    <name evidence="2" type="ORF">CAUJ_LOCUS9997</name>
</gene>
<dbReference type="Proteomes" id="UP000835052">
    <property type="component" value="Unassembled WGS sequence"/>
</dbReference>
<dbReference type="EMBL" id="CAJGYM010000041">
    <property type="protein sequence ID" value="CAD6194078.1"/>
    <property type="molecule type" value="Genomic_DNA"/>
</dbReference>
<sequence>MADFTSHSQLLIIVLCSTFVLFAAMEIPETTVETSPATITTRMEATTKKTTSTTAKQPQNVIVLQVGNFDSSAGSQKGKVDGNDECQTNNECFHCCAVQVGYCMTGKCFCVFGTTLPPATVTTPAPATQPFLQIQYPILPPPIMQVSNPYAFQPIPVAYDPYAFTNSKAVKNNPKVSGFAPTPVGFDPEHDQFLF</sequence>
<proteinExistence type="predicted"/>
<feature type="chain" id="PRO_5035816717" evidence="1">
    <location>
        <begin position="25"/>
        <end position="195"/>
    </location>
</feature>
<evidence type="ECO:0000313" key="3">
    <source>
        <dbReference type="Proteomes" id="UP000835052"/>
    </source>
</evidence>
<accession>A0A8S1HI45</accession>
<name>A0A8S1HI45_9PELO</name>
<organism evidence="2 3">
    <name type="scientific">Caenorhabditis auriculariae</name>
    <dbReference type="NCBI Taxonomy" id="2777116"/>
    <lineage>
        <taxon>Eukaryota</taxon>
        <taxon>Metazoa</taxon>
        <taxon>Ecdysozoa</taxon>
        <taxon>Nematoda</taxon>
        <taxon>Chromadorea</taxon>
        <taxon>Rhabditida</taxon>
        <taxon>Rhabditina</taxon>
        <taxon>Rhabditomorpha</taxon>
        <taxon>Rhabditoidea</taxon>
        <taxon>Rhabditidae</taxon>
        <taxon>Peloderinae</taxon>
        <taxon>Caenorhabditis</taxon>
    </lineage>
</organism>
<feature type="signal peptide" evidence="1">
    <location>
        <begin position="1"/>
        <end position="24"/>
    </location>
</feature>
<dbReference type="AlphaFoldDB" id="A0A8S1HI45"/>
<evidence type="ECO:0000313" key="2">
    <source>
        <dbReference type="EMBL" id="CAD6194078.1"/>
    </source>
</evidence>
<protein>
    <submittedName>
        <fullName evidence="2">Uncharacterized protein</fullName>
    </submittedName>
</protein>